<reference evidence="1" key="1">
    <citation type="journal article" date="2015" name="Nature">
        <title>Complex archaea that bridge the gap between prokaryotes and eukaryotes.</title>
        <authorList>
            <person name="Spang A."/>
            <person name="Saw J.H."/>
            <person name="Jorgensen S.L."/>
            <person name="Zaremba-Niedzwiedzka K."/>
            <person name="Martijn J."/>
            <person name="Lind A.E."/>
            <person name="van Eijk R."/>
            <person name="Schleper C."/>
            <person name="Guy L."/>
            <person name="Ettema T.J."/>
        </authorList>
    </citation>
    <scope>NUCLEOTIDE SEQUENCE</scope>
</reference>
<comment type="caution">
    <text evidence="1">The sequence shown here is derived from an EMBL/GenBank/DDBJ whole genome shotgun (WGS) entry which is preliminary data.</text>
</comment>
<sequence length="115" mass="12536">MKGPVARSLAWYRKQGWYAYSVSRWVPQAKRTIDFAGFADIIAYSPALGTITACQATTTANQAARVTKILALESAGSWIKAGGHIQVHGWAKKGLKGKRKLWQLTVSPVGEDGFD</sequence>
<accession>A0A0F8ZX81</accession>
<organism evidence="1">
    <name type="scientific">marine sediment metagenome</name>
    <dbReference type="NCBI Taxonomy" id="412755"/>
    <lineage>
        <taxon>unclassified sequences</taxon>
        <taxon>metagenomes</taxon>
        <taxon>ecological metagenomes</taxon>
    </lineage>
</organism>
<name>A0A0F8ZX81_9ZZZZ</name>
<evidence type="ECO:0000313" key="1">
    <source>
        <dbReference type="EMBL" id="KKK98527.1"/>
    </source>
</evidence>
<dbReference type="AlphaFoldDB" id="A0A0F8ZX81"/>
<dbReference type="EMBL" id="LAZR01045579">
    <property type="protein sequence ID" value="KKK98527.1"/>
    <property type="molecule type" value="Genomic_DNA"/>
</dbReference>
<protein>
    <submittedName>
        <fullName evidence="1">Uncharacterized protein</fullName>
    </submittedName>
</protein>
<proteinExistence type="predicted"/>
<gene>
    <name evidence="1" type="ORF">LCGC14_2641850</name>
</gene>